<protein>
    <submittedName>
        <fullName evidence="3">Activator of HSP90 ATPase</fullName>
    </submittedName>
</protein>
<keyword evidence="4" id="KW-1185">Reference proteome</keyword>
<dbReference type="InterPro" id="IPR023393">
    <property type="entry name" value="START-like_dom_sf"/>
</dbReference>
<name>A0A512MF37_9BACT</name>
<proteinExistence type="inferred from homology"/>
<dbReference type="CDD" id="cd08894">
    <property type="entry name" value="SRPBCC_CalC_Aha1-like_1"/>
    <property type="match status" value="1"/>
</dbReference>
<evidence type="ECO:0000259" key="2">
    <source>
        <dbReference type="Pfam" id="PF08327"/>
    </source>
</evidence>
<dbReference type="OrthoDB" id="118413at2"/>
<dbReference type="RefSeq" id="WP_146854086.1">
    <property type="nucleotide sequence ID" value="NZ_BKAG01000046.1"/>
</dbReference>
<reference evidence="3 4" key="1">
    <citation type="submission" date="2019-07" db="EMBL/GenBank/DDBJ databases">
        <title>Whole genome shotgun sequence of Brevifollis gellanilyticus NBRC 108608.</title>
        <authorList>
            <person name="Hosoyama A."/>
            <person name="Uohara A."/>
            <person name="Ohji S."/>
            <person name="Ichikawa N."/>
        </authorList>
    </citation>
    <scope>NUCLEOTIDE SEQUENCE [LARGE SCALE GENOMIC DNA]</scope>
    <source>
        <strain evidence="3 4">NBRC 108608</strain>
    </source>
</reference>
<dbReference type="InterPro" id="IPR013538">
    <property type="entry name" value="ASHA1/2-like_C"/>
</dbReference>
<comment type="similarity">
    <text evidence="1">Belongs to the AHA1 family.</text>
</comment>
<organism evidence="3 4">
    <name type="scientific">Brevifollis gellanilyticus</name>
    <dbReference type="NCBI Taxonomy" id="748831"/>
    <lineage>
        <taxon>Bacteria</taxon>
        <taxon>Pseudomonadati</taxon>
        <taxon>Verrucomicrobiota</taxon>
        <taxon>Verrucomicrobiia</taxon>
        <taxon>Verrucomicrobiales</taxon>
        <taxon>Verrucomicrobiaceae</taxon>
    </lineage>
</organism>
<accession>A0A512MF37</accession>
<dbReference type="Gene3D" id="3.30.530.20">
    <property type="match status" value="1"/>
</dbReference>
<dbReference type="EMBL" id="BKAG01000046">
    <property type="protein sequence ID" value="GEP45316.1"/>
    <property type="molecule type" value="Genomic_DNA"/>
</dbReference>
<dbReference type="Proteomes" id="UP000321577">
    <property type="component" value="Unassembled WGS sequence"/>
</dbReference>
<evidence type="ECO:0000313" key="3">
    <source>
        <dbReference type="EMBL" id="GEP45316.1"/>
    </source>
</evidence>
<evidence type="ECO:0000256" key="1">
    <source>
        <dbReference type="ARBA" id="ARBA00006817"/>
    </source>
</evidence>
<sequence length="151" mass="17500">MPQQTILPAEGNEIVSTRVFDATCEQLFEAFSDPQRLQQWWGPQGFTNTFEVFEFQPGGSWRFTMHAPEGAKYANVSRFLEIEKPARIVLEHLEPVHWFQMTMTLDEEGAGSRLTWRMRFKTEEEVMKIGRFITAANGENFDRLQAHLGQS</sequence>
<gene>
    <name evidence="3" type="ORF">BGE01nite_46070</name>
</gene>
<dbReference type="SUPFAM" id="SSF55961">
    <property type="entry name" value="Bet v1-like"/>
    <property type="match status" value="1"/>
</dbReference>
<comment type="caution">
    <text evidence="3">The sequence shown here is derived from an EMBL/GenBank/DDBJ whole genome shotgun (WGS) entry which is preliminary data.</text>
</comment>
<dbReference type="AlphaFoldDB" id="A0A512MF37"/>
<feature type="domain" description="Activator of Hsp90 ATPase homologue 1/2-like C-terminal" evidence="2">
    <location>
        <begin position="21"/>
        <end position="148"/>
    </location>
</feature>
<evidence type="ECO:0000313" key="4">
    <source>
        <dbReference type="Proteomes" id="UP000321577"/>
    </source>
</evidence>
<dbReference type="Pfam" id="PF08327">
    <property type="entry name" value="AHSA1"/>
    <property type="match status" value="1"/>
</dbReference>